<dbReference type="AlphaFoldDB" id="A0AA88IKP5"/>
<evidence type="ECO:0000256" key="1">
    <source>
        <dbReference type="SAM" id="MobiDB-lite"/>
    </source>
</evidence>
<dbReference type="EMBL" id="JAUPFM010000020">
    <property type="protein sequence ID" value="KAK2818483.1"/>
    <property type="molecule type" value="Genomic_DNA"/>
</dbReference>
<reference evidence="2" key="1">
    <citation type="submission" date="2023-07" db="EMBL/GenBank/DDBJ databases">
        <title>Chromosome-level Genome Assembly of Striped Snakehead (Channa striata).</title>
        <authorList>
            <person name="Liu H."/>
        </authorList>
    </citation>
    <scope>NUCLEOTIDE SEQUENCE</scope>
    <source>
        <strain evidence="2">Gz</strain>
        <tissue evidence="2">Muscle</tissue>
    </source>
</reference>
<comment type="caution">
    <text evidence="2">The sequence shown here is derived from an EMBL/GenBank/DDBJ whole genome shotgun (WGS) entry which is preliminary data.</text>
</comment>
<accession>A0AA88IKP5</accession>
<organism evidence="2 3">
    <name type="scientific">Channa striata</name>
    <name type="common">Snakehead murrel</name>
    <name type="synonym">Ophicephalus striatus</name>
    <dbReference type="NCBI Taxonomy" id="64152"/>
    <lineage>
        <taxon>Eukaryota</taxon>
        <taxon>Metazoa</taxon>
        <taxon>Chordata</taxon>
        <taxon>Craniata</taxon>
        <taxon>Vertebrata</taxon>
        <taxon>Euteleostomi</taxon>
        <taxon>Actinopterygii</taxon>
        <taxon>Neopterygii</taxon>
        <taxon>Teleostei</taxon>
        <taxon>Neoteleostei</taxon>
        <taxon>Acanthomorphata</taxon>
        <taxon>Anabantaria</taxon>
        <taxon>Anabantiformes</taxon>
        <taxon>Channoidei</taxon>
        <taxon>Channidae</taxon>
        <taxon>Channa</taxon>
    </lineage>
</organism>
<keyword evidence="3" id="KW-1185">Reference proteome</keyword>
<dbReference type="Proteomes" id="UP001187415">
    <property type="component" value="Unassembled WGS sequence"/>
</dbReference>
<protein>
    <submittedName>
        <fullName evidence="2">Uncharacterized protein</fullName>
    </submittedName>
</protein>
<sequence length="126" mass="13562">MILSGILSLAKKKHQISEETPVELKQSSLAPAAYIGQLPDSSVMSSNINVSLENPYGQVTIPRAKLHSYNDVSTVIANPMVLNEGNPYATSGSAPPPPYIVKEDGGGVDEEGGRCRACCYRCRKRK</sequence>
<evidence type="ECO:0000313" key="2">
    <source>
        <dbReference type="EMBL" id="KAK2818483.1"/>
    </source>
</evidence>
<evidence type="ECO:0000313" key="3">
    <source>
        <dbReference type="Proteomes" id="UP001187415"/>
    </source>
</evidence>
<feature type="region of interest" description="Disordered" evidence="1">
    <location>
        <begin position="87"/>
        <end position="109"/>
    </location>
</feature>
<proteinExistence type="predicted"/>
<name>A0AA88IKP5_CHASR</name>
<gene>
    <name evidence="2" type="ORF">Q5P01_024044</name>
</gene>